<keyword evidence="2" id="KW-0472">Membrane</keyword>
<proteinExistence type="predicted"/>
<dbReference type="AlphaFoldDB" id="A0AAW0G1S7"/>
<evidence type="ECO:0000256" key="1">
    <source>
        <dbReference type="SAM" id="MobiDB-lite"/>
    </source>
</evidence>
<protein>
    <recommendedName>
        <fullName evidence="3">DUF6535 domain-containing protein</fullName>
    </recommendedName>
</protein>
<dbReference type="InterPro" id="IPR045338">
    <property type="entry name" value="DUF6535"/>
</dbReference>
<feature type="transmembrane region" description="Helical" evidence="2">
    <location>
        <begin position="212"/>
        <end position="237"/>
    </location>
</feature>
<organism evidence="4 5">
    <name type="scientific">Cerrena zonata</name>
    <dbReference type="NCBI Taxonomy" id="2478898"/>
    <lineage>
        <taxon>Eukaryota</taxon>
        <taxon>Fungi</taxon>
        <taxon>Dikarya</taxon>
        <taxon>Basidiomycota</taxon>
        <taxon>Agaricomycotina</taxon>
        <taxon>Agaricomycetes</taxon>
        <taxon>Polyporales</taxon>
        <taxon>Cerrenaceae</taxon>
        <taxon>Cerrena</taxon>
    </lineage>
</organism>
<gene>
    <name evidence="4" type="ORF">QCA50_008914</name>
</gene>
<dbReference type="Pfam" id="PF20153">
    <property type="entry name" value="DUF6535"/>
    <property type="match status" value="1"/>
</dbReference>
<comment type="caution">
    <text evidence="4">The sequence shown here is derived from an EMBL/GenBank/DDBJ whole genome shotgun (WGS) entry which is preliminary data.</text>
</comment>
<feature type="region of interest" description="Disordered" evidence="1">
    <location>
        <begin position="25"/>
        <end position="55"/>
    </location>
</feature>
<evidence type="ECO:0000313" key="5">
    <source>
        <dbReference type="Proteomes" id="UP001385951"/>
    </source>
</evidence>
<feature type="transmembrane region" description="Helical" evidence="2">
    <location>
        <begin position="121"/>
        <end position="138"/>
    </location>
</feature>
<name>A0AAW0G1S7_9APHY</name>
<feature type="transmembrane region" description="Helical" evidence="2">
    <location>
        <begin position="249"/>
        <end position="270"/>
    </location>
</feature>
<dbReference type="Proteomes" id="UP001385951">
    <property type="component" value="Unassembled WGS sequence"/>
</dbReference>
<reference evidence="4 5" key="1">
    <citation type="submission" date="2022-09" db="EMBL/GenBank/DDBJ databases">
        <authorList>
            <person name="Palmer J.M."/>
        </authorList>
    </citation>
    <scope>NUCLEOTIDE SEQUENCE [LARGE SCALE GENOMIC DNA]</scope>
    <source>
        <strain evidence="4 5">DSM 7382</strain>
    </source>
</reference>
<accession>A0AAW0G1S7</accession>
<evidence type="ECO:0000313" key="4">
    <source>
        <dbReference type="EMBL" id="KAK7687698.1"/>
    </source>
</evidence>
<keyword evidence="2" id="KW-1133">Transmembrane helix</keyword>
<dbReference type="EMBL" id="JASBNA010000012">
    <property type="protein sequence ID" value="KAK7687698.1"/>
    <property type="molecule type" value="Genomic_DNA"/>
</dbReference>
<sequence>MDRWAIESDKKIINSEYLFALLGSSDTGQENKGKGRERDKDHVDKGDQDKNREHKGWVAMDQAVKRFDEDLIKKYTDDIDTLLVFAGLFSAVVTTLIVESYKNLTPDPTDQATKLLNQTFILLQTLTFALNGSTAIASSQSQPPIEVFRVDKPDIRINVLWFSSLLLSLVTASMGILVKSWLREYLTTDHTSPRTRLRIRFFRFVGLRKWRVFAIVGIFSVLMQIALGLFFLGLCFFTANIHHSIGITSLVISSLWATVVAVSILLPITASHCPYKLSLPGRGLTWIRKQIYGPFIAHPRKLPSSRPPLFPGTDSSSSMALSSETRSIPPTECSVTSKISWKLRDLLKGLRRKHQYLLEALKLHNPNEYMQRDYRSFVRRFAEEEALAEIHHLDHHIIIEVDAVQADDQLLPSVIVQSFRETNAANEAVIPFVLRCLQSRQLITSNYWTNIEGPLARDTTPHIWLPIATLVVDKIIEEIQKQRDNRWKETVEWYEWMLQGIRLLICNAEMLPLPDQWSRMLSQCTRTEFTNMVTCLSDLLSKTIPRTDTYGQADFIFKWREFECKFQYSSELHEQHIIPLWADRNLLSLDESIQRLEILLGEVYGLAIPLPEKLEMLQRAAAHNTRPDMIPVQLRFTILEHFSSWVNKVARGEIQSEEFRLKEVLSIVRVLLDGDPPKSVAMNIVSQKWMLHPEIVAEVLKDRFVSRWNYETTSEFFTKTYGGASEDERETMRKLILCSLQVTVGTAIQQYILNPSLEPLDVVDVAPWFSDTAVKCLNRMINIFLRERPRIASNKLRQHLQDVFSDDLLHALVGVIKASGKEGEIRNHRIKTLLR</sequence>
<keyword evidence="2" id="KW-0812">Transmembrane</keyword>
<feature type="transmembrane region" description="Helical" evidence="2">
    <location>
        <begin position="82"/>
        <end position="101"/>
    </location>
</feature>
<feature type="transmembrane region" description="Helical" evidence="2">
    <location>
        <begin position="159"/>
        <end position="178"/>
    </location>
</feature>
<keyword evidence="5" id="KW-1185">Reference proteome</keyword>
<feature type="domain" description="DUF6535" evidence="3">
    <location>
        <begin position="57"/>
        <end position="239"/>
    </location>
</feature>
<feature type="compositionally biased region" description="Basic and acidic residues" evidence="1">
    <location>
        <begin position="29"/>
        <end position="55"/>
    </location>
</feature>
<evidence type="ECO:0000259" key="3">
    <source>
        <dbReference type="Pfam" id="PF20153"/>
    </source>
</evidence>
<evidence type="ECO:0000256" key="2">
    <source>
        <dbReference type="SAM" id="Phobius"/>
    </source>
</evidence>